<keyword evidence="3" id="KW-1185">Reference proteome</keyword>
<comment type="caution">
    <text evidence="2">The sequence shown here is derived from an EMBL/GenBank/DDBJ whole genome shotgun (WGS) entry which is preliminary data.</text>
</comment>
<accession>A0A8S3SI17</accession>
<dbReference type="Proteomes" id="UP000683360">
    <property type="component" value="Unassembled WGS sequence"/>
</dbReference>
<organism evidence="2 3">
    <name type="scientific">Mytilus edulis</name>
    <name type="common">Blue mussel</name>
    <dbReference type="NCBI Taxonomy" id="6550"/>
    <lineage>
        <taxon>Eukaryota</taxon>
        <taxon>Metazoa</taxon>
        <taxon>Spiralia</taxon>
        <taxon>Lophotrochozoa</taxon>
        <taxon>Mollusca</taxon>
        <taxon>Bivalvia</taxon>
        <taxon>Autobranchia</taxon>
        <taxon>Pteriomorphia</taxon>
        <taxon>Mytilida</taxon>
        <taxon>Mytiloidea</taxon>
        <taxon>Mytilidae</taxon>
        <taxon>Mytilinae</taxon>
        <taxon>Mytilus</taxon>
    </lineage>
</organism>
<reference evidence="2" key="1">
    <citation type="submission" date="2021-03" db="EMBL/GenBank/DDBJ databases">
        <authorList>
            <person name="Bekaert M."/>
        </authorList>
    </citation>
    <scope>NUCLEOTIDE SEQUENCE</scope>
</reference>
<dbReference type="OrthoDB" id="10357369at2759"/>
<proteinExistence type="predicted"/>
<dbReference type="InterPro" id="IPR049050">
    <property type="entry name" value="nSTAND3"/>
</dbReference>
<feature type="domain" description="Novel STAND NTPase 3" evidence="1">
    <location>
        <begin position="147"/>
        <end position="247"/>
    </location>
</feature>
<dbReference type="EMBL" id="CAJPWZ010001577">
    <property type="protein sequence ID" value="CAG2217830.1"/>
    <property type="molecule type" value="Genomic_DNA"/>
</dbReference>
<evidence type="ECO:0000259" key="1">
    <source>
        <dbReference type="Pfam" id="PF20720"/>
    </source>
</evidence>
<name>A0A8S3SI17_MYTED</name>
<evidence type="ECO:0000313" key="2">
    <source>
        <dbReference type="EMBL" id="CAG2217830.1"/>
    </source>
</evidence>
<dbReference type="Pfam" id="PF20720">
    <property type="entry name" value="nSTAND3"/>
    <property type="match status" value="1"/>
</dbReference>
<evidence type="ECO:0000313" key="3">
    <source>
        <dbReference type="Proteomes" id="UP000683360"/>
    </source>
</evidence>
<dbReference type="AlphaFoldDB" id="A0A8S3SI17"/>
<sequence length="325" mass="37871">MNFAINCRTNFILRQDIEDFVKCRNTLYGHAKEAKLTDSNYTKYKTDVEGIILRIARFCNIENEMRQKLNDAAQRPLDEAILLQYQNTLIEQGSYEKKIEEKVDELLQQSILKDKRLHCRMDTIEGKVGEIAQTEARLSEHSKDDTYVQTEDVELCRDILNKYKTLVIIAKTGGGKTKTSLQIASLYQKQNYTPMLFVNDEILRNRDLINFDDQNMVMVEDLFGKLNIAFNETHIGILDILNSCIRTVNLSIKIHNNNTRPGGWKENDTNFVEIETDSLLNKLYFNIHTNRHSKENFKIGVTYFINYFDNEGRRYLLVVTCLKIS</sequence>
<protein>
    <recommendedName>
        <fullName evidence="1">Novel STAND NTPase 3 domain-containing protein</fullName>
    </recommendedName>
</protein>
<gene>
    <name evidence="2" type="ORF">MEDL_31507</name>
</gene>